<evidence type="ECO:0008006" key="2">
    <source>
        <dbReference type="Google" id="ProtNLM"/>
    </source>
</evidence>
<sequence>MKTMTCKQLGGACDKAFHANTFEEIEKQSKTHGMEMFQMGDKAHLNAMHEIKVLMSSPEAMQEWFENRRNAFDALLENE</sequence>
<dbReference type="EMBL" id="UOEB01000265">
    <property type="protein sequence ID" value="VAV85949.1"/>
    <property type="molecule type" value="Genomic_DNA"/>
</dbReference>
<reference evidence="1" key="1">
    <citation type="submission" date="2018-06" db="EMBL/GenBank/DDBJ databases">
        <authorList>
            <person name="Zhirakovskaya E."/>
        </authorList>
    </citation>
    <scope>NUCLEOTIDE SEQUENCE</scope>
</reference>
<organism evidence="1">
    <name type="scientific">hydrothermal vent metagenome</name>
    <dbReference type="NCBI Taxonomy" id="652676"/>
    <lineage>
        <taxon>unclassified sequences</taxon>
        <taxon>metagenomes</taxon>
        <taxon>ecological metagenomes</taxon>
    </lineage>
</organism>
<protein>
    <recommendedName>
        <fullName evidence="2">DUF1059 domain-containing protein</fullName>
    </recommendedName>
</protein>
<evidence type="ECO:0000313" key="1">
    <source>
        <dbReference type="EMBL" id="VAV85949.1"/>
    </source>
</evidence>
<accession>A0A3B0R0T7</accession>
<name>A0A3B0R0T7_9ZZZZ</name>
<dbReference type="AlphaFoldDB" id="A0A3B0R0T7"/>
<proteinExistence type="predicted"/>
<gene>
    <name evidence="1" type="ORF">MNBD_BACTEROID02-923</name>
</gene>